<proteinExistence type="predicted"/>
<dbReference type="InterPro" id="IPR013761">
    <property type="entry name" value="SAM/pointed_sf"/>
</dbReference>
<sequence>MSSFFAICRSLNPSPLRVQRTCRQIGKCDNVTASVPATKLLDGSTFREQRIDGAGLPLLTEEHLTSTMNMKLGPALKLRSILAKKLGSCNICLHCSHCHNSAGSSGSPDHSVHNTGNTSDSGGTS</sequence>
<evidence type="ECO:0000313" key="3">
    <source>
        <dbReference type="Proteomes" id="UP000410492"/>
    </source>
</evidence>
<dbReference type="Proteomes" id="UP000410492">
    <property type="component" value="Unassembled WGS sequence"/>
</dbReference>
<keyword evidence="3" id="KW-1185">Reference proteome</keyword>
<evidence type="ECO:0000313" key="2">
    <source>
        <dbReference type="EMBL" id="VEN39908.1"/>
    </source>
</evidence>
<protein>
    <recommendedName>
        <fullName evidence="4">SAM domain-containing protein</fullName>
    </recommendedName>
</protein>
<organism evidence="2 3">
    <name type="scientific">Callosobruchus maculatus</name>
    <name type="common">Southern cowpea weevil</name>
    <name type="synonym">Pulse bruchid</name>
    <dbReference type="NCBI Taxonomy" id="64391"/>
    <lineage>
        <taxon>Eukaryota</taxon>
        <taxon>Metazoa</taxon>
        <taxon>Ecdysozoa</taxon>
        <taxon>Arthropoda</taxon>
        <taxon>Hexapoda</taxon>
        <taxon>Insecta</taxon>
        <taxon>Pterygota</taxon>
        <taxon>Neoptera</taxon>
        <taxon>Endopterygota</taxon>
        <taxon>Coleoptera</taxon>
        <taxon>Polyphaga</taxon>
        <taxon>Cucujiformia</taxon>
        <taxon>Chrysomeloidea</taxon>
        <taxon>Chrysomelidae</taxon>
        <taxon>Bruchinae</taxon>
        <taxon>Bruchini</taxon>
        <taxon>Callosobruchus</taxon>
    </lineage>
</organism>
<reference evidence="2 3" key="1">
    <citation type="submission" date="2019-01" db="EMBL/GenBank/DDBJ databases">
        <authorList>
            <person name="Sayadi A."/>
        </authorList>
    </citation>
    <scope>NUCLEOTIDE SEQUENCE [LARGE SCALE GENOMIC DNA]</scope>
</reference>
<evidence type="ECO:0000256" key="1">
    <source>
        <dbReference type="SAM" id="MobiDB-lite"/>
    </source>
</evidence>
<dbReference type="PANTHER" id="PTHR12247:SF138">
    <property type="entry name" value="POLYHOMEOTIC DISTAL, ISOFORM A-RELATED"/>
    <property type="match status" value="1"/>
</dbReference>
<dbReference type="EMBL" id="CAACVG010006095">
    <property type="protein sequence ID" value="VEN39908.1"/>
    <property type="molecule type" value="Genomic_DNA"/>
</dbReference>
<dbReference type="GO" id="GO:0042393">
    <property type="term" value="F:histone binding"/>
    <property type="evidence" value="ECO:0007669"/>
    <property type="project" value="TreeGrafter"/>
</dbReference>
<feature type="region of interest" description="Disordered" evidence="1">
    <location>
        <begin position="101"/>
        <end position="125"/>
    </location>
</feature>
<dbReference type="Gene3D" id="1.10.150.50">
    <property type="entry name" value="Transcription Factor, Ets-1"/>
    <property type="match status" value="1"/>
</dbReference>
<dbReference type="OrthoDB" id="6433810at2759"/>
<dbReference type="GO" id="GO:0045892">
    <property type="term" value="P:negative regulation of DNA-templated transcription"/>
    <property type="evidence" value="ECO:0007669"/>
    <property type="project" value="TreeGrafter"/>
</dbReference>
<dbReference type="AlphaFoldDB" id="A0A653BW93"/>
<evidence type="ECO:0008006" key="4">
    <source>
        <dbReference type="Google" id="ProtNLM"/>
    </source>
</evidence>
<dbReference type="SUPFAM" id="SSF47769">
    <property type="entry name" value="SAM/Pointed domain"/>
    <property type="match status" value="1"/>
</dbReference>
<name>A0A653BW93_CALMS</name>
<dbReference type="PANTHER" id="PTHR12247">
    <property type="entry name" value="POLYCOMB GROUP PROTEIN"/>
    <property type="match status" value="1"/>
</dbReference>
<dbReference type="GO" id="GO:0003682">
    <property type="term" value="F:chromatin binding"/>
    <property type="evidence" value="ECO:0007669"/>
    <property type="project" value="TreeGrafter"/>
</dbReference>
<dbReference type="GO" id="GO:0035102">
    <property type="term" value="C:PRC1 complex"/>
    <property type="evidence" value="ECO:0007669"/>
    <property type="project" value="TreeGrafter"/>
</dbReference>
<accession>A0A653BW93</accession>
<gene>
    <name evidence="2" type="ORF">CALMAC_LOCUS4264</name>
</gene>
<dbReference type="InterPro" id="IPR050548">
    <property type="entry name" value="PcG_chromatin_remod_factors"/>
</dbReference>